<gene>
    <name evidence="1" type="ORF">EP13_10285</name>
</gene>
<dbReference type="AlphaFoldDB" id="A0A075NZS4"/>
<name>A0A075NZS4_9ALTE</name>
<dbReference type="RefSeq" id="WP_044057179.1">
    <property type="nucleotide sequence ID" value="NZ_CBCSKJ010000001.1"/>
</dbReference>
<dbReference type="EMBL" id="CP008849">
    <property type="protein sequence ID" value="AIF99038.1"/>
    <property type="molecule type" value="Genomic_DNA"/>
</dbReference>
<sequence length="74" mass="8031">MKPQTQVKPSEGCSIALEALTSVHELVDTLQTYLLESGSIELEAKHDSFILALTERIKSECKGAQEVVMLVDAG</sequence>
<dbReference type="Proteomes" id="UP000056090">
    <property type="component" value="Chromosome"/>
</dbReference>
<organism evidence="1 2">
    <name type="scientific">Alteromonas australica</name>
    <dbReference type="NCBI Taxonomy" id="589873"/>
    <lineage>
        <taxon>Bacteria</taxon>
        <taxon>Pseudomonadati</taxon>
        <taxon>Pseudomonadota</taxon>
        <taxon>Gammaproteobacteria</taxon>
        <taxon>Alteromonadales</taxon>
        <taxon>Alteromonadaceae</taxon>
        <taxon>Alteromonas/Salinimonas group</taxon>
        <taxon>Alteromonas</taxon>
    </lineage>
</organism>
<dbReference type="KEGG" id="aal:EP13_10285"/>
<reference evidence="1 2" key="1">
    <citation type="submission" date="2014-06" db="EMBL/GenBank/DDBJ databases">
        <title>Genomes of Alteromonas australica, a world apart.</title>
        <authorList>
            <person name="Gonzaga A."/>
            <person name="Lopez-Perez M."/>
            <person name="Rodriguez-Valera F."/>
        </authorList>
    </citation>
    <scope>NUCLEOTIDE SEQUENCE [LARGE SCALE GENOMIC DNA]</scope>
    <source>
        <strain evidence="1 2">H 17</strain>
    </source>
</reference>
<keyword evidence="2" id="KW-1185">Reference proteome</keyword>
<dbReference type="GeneID" id="78255293"/>
<protein>
    <submittedName>
        <fullName evidence="1">Uncharacterized protein</fullName>
    </submittedName>
</protein>
<evidence type="ECO:0000313" key="1">
    <source>
        <dbReference type="EMBL" id="AIF99038.1"/>
    </source>
</evidence>
<proteinExistence type="predicted"/>
<evidence type="ECO:0000313" key="2">
    <source>
        <dbReference type="Proteomes" id="UP000056090"/>
    </source>
</evidence>
<accession>A0A075NZS4</accession>